<keyword evidence="4" id="KW-1185">Reference proteome</keyword>
<dbReference type="GO" id="GO:0120147">
    <property type="term" value="F:formylglycine-generating oxidase activity"/>
    <property type="evidence" value="ECO:0007669"/>
    <property type="project" value="TreeGrafter"/>
</dbReference>
<gene>
    <name evidence="3" type="ORF">CEUSTIGMA_g7390.t1</name>
</gene>
<dbReference type="EMBL" id="BEGY01000047">
    <property type="protein sequence ID" value="GAX79951.1"/>
    <property type="molecule type" value="Genomic_DNA"/>
</dbReference>
<evidence type="ECO:0000313" key="4">
    <source>
        <dbReference type="Proteomes" id="UP000232323"/>
    </source>
</evidence>
<sequence>MSTRNPSLNNLTASLSKTALVDDVSEFEAELHGPRGEWWWTGRAPRDTAGFDHSAGVLRALPLPSLKTATRQEVLDYFDNCWTTTEILFASLQGWDAFVRQPYHQLRHPKIFYYGHPAVVYVNKFRVAGLLEGPIDPFIEQVFETGVDEMSWDDLSQGRDDWPSVRIVHEYRKKAYDVIRNVIETHPGLEPGSLPVTWDDPCWAVFMGFEHERIHLETSSVLIRELPLSSVRKPEFWPDYHPSTVHPSTILPTEGIDYPANDELVAVGGETVVLGKPMDYPSFGWDNEYGSKVVDVTSFRASRFKVTNGEFLRFVRARGYSTPKYWSTEGWGWRTFRNVKWPTFWIPDGPQGLHRYKLRALFDSIDMRWDWPVDVNYHEAKAYCAWRAEKDGSEVMYRIITEAEHMLLRNTRDRADSLGALYGQHSDKKAMALADETINVDACMQASGIDIAAKIGFNLQLAYGSQNPVNELPPSEKGFYDTLGNAWEWGEDHYAAFPGFKVHPYYDDFSSPCFGGKHNLIIGGSFMSTGQLGSKFARYQFRPHFFQHASFRVVCQDVDTSVYDMKRYGRDNPIVPYFPTSCMDSAEPHVGDGPCCSEKRRCAFTPTIEEGIEQSRAMQDATQILYESDALVSQYLSMHFGPPDKVYPAALLGEGGLLQASLDAPRMAAEELAAWAKRAGLSMARALDLGCAVGRATFELASPECGRFHEAVGLDISARFIEVANKMREARRMDYDLKVEGEITERVAAVLEETVDTARVKFLQGDACRLPSDLASGTFDAVLVANVLDRVPDPSRLLSQMAEALCPGGVALITTPFSWSDKYTGRANWIGGTHKDGEAQRSIDVLNKMLSDKFKILQEDSMPLLLAEHSRKFELLLTHRFIVQKK</sequence>
<dbReference type="SUPFAM" id="SSF56436">
    <property type="entry name" value="C-type lectin-like"/>
    <property type="match status" value="1"/>
</dbReference>
<dbReference type="STRING" id="1157962.A0A250XA34"/>
<evidence type="ECO:0000259" key="1">
    <source>
        <dbReference type="Pfam" id="PF03781"/>
    </source>
</evidence>
<proteinExistence type="predicted"/>
<accession>A0A250XA34</accession>
<dbReference type="InterPro" id="IPR005532">
    <property type="entry name" value="SUMF_dom"/>
</dbReference>
<dbReference type="SUPFAM" id="SSF53335">
    <property type="entry name" value="S-adenosyl-L-methionine-dependent methyltransferases"/>
    <property type="match status" value="1"/>
</dbReference>
<dbReference type="Gene3D" id="3.40.50.150">
    <property type="entry name" value="Vaccinia Virus protein VP39"/>
    <property type="match status" value="1"/>
</dbReference>
<dbReference type="PANTHER" id="PTHR23150:SF26">
    <property type="entry name" value="GENERIC METHYLTRANSFERASE"/>
    <property type="match status" value="1"/>
</dbReference>
<evidence type="ECO:0000313" key="3">
    <source>
        <dbReference type="EMBL" id="GAX79951.1"/>
    </source>
</evidence>
<dbReference type="CDD" id="cd02440">
    <property type="entry name" value="AdoMet_MTases"/>
    <property type="match status" value="1"/>
</dbReference>
<feature type="domain" description="Methyltransferase" evidence="2">
    <location>
        <begin position="685"/>
        <end position="817"/>
    </location>
</feature>
<protein>
    <recommendedName>
        <fullName evidence="5">Sulfatase-modifying factor enzyme domain-containing protein</fullName>
    </recommendedName>
</protein>
<feature type="domain" description="Sulfatase-modifying factor enzyme-like" evidence="1">
    <location>
        <begin position="262"/>
        <end position="544"/>
    </location>
</feature>
<reference evidence="3 4" key="1">
    <citation type="submission" date="2017-08" db="EMBL/GenBank/DDBJ databases">
        <title>Acidophilic green algal genome provides insights into adaptation to an acidic environment.</title>
        <authorList>
            <person name="Hirooka S."/>
            <person name="Hirose Y."/>
            <person name="Kanesaki Y."/>
            <person name="Higuchi S."/>
            <person name="Fujiwara T."/>
            <person name="Onuma R."/>
            <person name="Era A."/>
            <person name="Ohbayashi R."/>
            <person name="Uzuka A."/>
            <person name="Nozaki H."/>
            <person name="Yoshikawa H."/>
            <person name="Miyagishima S.Y."/>
        </authorList>
    </citation>
    <scope>NUCLEOTIDE SEQUENCE [LARGE SCALE GENOMIC DNA]</scope>
    <source>
        <strain evidence="3 4">NIES-2499</strain>
    </source>
</reference>
<dbReference type="Pfam" id="PF13847">
    <property type="entry name" value="Methyltransf_31"/>
    <property type="match status" value="1"/>
</dbReference>
<dbReference type="InterPro" id="IPR042095">
    <property type="entry name" value="SUMF_sf"/>
</dbReference>
<dbReference type="InterPro" id="IPR025714">
    <property type="entry name" value="Methyltranfer_dom"/>
</dbReference>
<dbReference type="OrthoDB" id="659at2759"/>
<dbReference type="Gene3D" id="3.90.1580.10">
    <property type="entry name" value="paralog of FGE (formylglycine-generating enzyme)"/>
    <property type="match status" value="1"/>
</dbReference>
<dbReference type="NCBIfam" id="TIGR04345">
    <property type="entry name" value="ovoA_Cterm"/>
    <property type="match status" value="1"/>
</dbReference>
<dbReference type="AlphaFoldDB" id="A0A250XA34"/>
<dbReference type="Proteomes" id="UP000232323">
    <property type="component" value="Unassembled WGS sequence"/>
</dbReference>
<dbReference type="InterPro" id="IPR027577">
    <property type="entry name" value="OvoA_Nterm"/>
</dbReference>
<dbReference type="PANTHER" id="PTHR23150">
    <property type="entry name" value="SULFATASE MODIFYING FACTOR 1, 2"/>
    <property type="match status" value="1"/>
</dbReference>
<dbReference type="Pfam" id="PF03781">
    <property type="entry name" value="FGE-sulfatase"/>
    <property type="match status" value="1"/>
</dbReference>
<dbReference type="InterPro" id="IPR051043">
    <property type="entry name" value="Sulfatase_Mod_Factor_Kinase"/>
</dbReference>
<evidence type="ECO:0000259" key="2">
    <source>
        <dbReference type="Pfam" id="PF13847"/>
    </source>
</evidence>
<dbReference type="InterPro" id="IPR029063">
    <property type="entry name" value="SAM-dependent_MTases_sf"/>
</dbReference>
<organism evidence="3 4">
    <name type="scientific">Chlamydomonas eustigma</name>
    <dbReference type="NCBI Taxonomy" id="1157962"/>
    <lineage>
        <taxon>Eukaryota</taxon>
        <taxon>Viridiplantae</taxon>
        <taxon>Chlorophyta</taxon>
        <taxon>core chlorophytes</taxon>
        <taxon>Chlorophyceae</taxon>
        <taxon>CS clade</taxon>
        <taxon>Chlamydomonadales</taxon>
        <taxon>Chlamydomonadaceae</taxon>
        <taxon>Chlamydomonas</taxon>
    </lineage>
</organism>
<name>A0A250XA34_9CHLO</name>
<dbReference type="InterPro" id="IPR027625">
    <property type="entry name" value="OvoA_Cterm"/>
</dbReference>
<comment type="caution">
    <text evidence="3">The sequence shown here is derived from an EMBL/GenBank/DDBJ whole genome shotgun (WGS) entry which is preliminary data.</text>
</comment>
<evidence type="ECO:0008006" key="5">
    <source>
        <dbReference type="Google" id="ProtNLM"/>
    </source>
</evidence>
<dbReference type="InterPro" id="IPR016187">
    <property type="entry name" value="CTDL_fold"/>
</dbReference>
<dbReference type="NCBIfam" id="TIGR04344">
    <property type="entry name" value="ovoA_Nterm"/>
    <property type="match status" value="1"/>
</dbReference>